<protein>
    <submittedName>
        <fullName evidence="1">SFRICE_014609</fullName>
    </submittedName>
</protein>
<evidence type="ECO:0000313" key="1">
    <source>
        <dbReference type="EMBL" id="SOQ41054.1"/>
    </source>
</evidence>
<proteinExistence type="predicted"/>
<organism evidence="1">
    <name type="scientific">Spodoptera frugiperda</name>
    <name type="common">Fall armyworm</name>
    <dbReference type="NCBI Taxonomy" id="7108"/>
    <lineage>
        <taxon>Eukaryota</taxon>
        <taxon>Metazoa</taxon>
        <taxon>Ecdysozoa</taxon>
        <taxon>Arthropoda</taxon>
        <taxon>Hexapoda</taxon>
        <taxon>Insecta</taxon>
        <taxon>Pterygota</taxon>
        <taxon>Neoptera</taxon>
        <taxon>Endopterygota</taxon>
        <taxon>Lepidoptera</taxon>
        <taxon>Glossata</taxon>
        <taxon>Ditrysia</taxon>
        <taxon>Noctuoidea</taxon>
        <taxon>Noctuidae</taxon>
        <taxon>Amphipyrinae</taxon>
        <taxon>Spodoptera</taxon>
    </lineage>
</organism>
<dbReference type="EMBL" id="ODYU01002933">
    <property type="protein sequence ID" value="SOQ41054.1"/>
    <property type="molecule type" value="Genomic_DNA"/>
</dbReference>
<name>A0A2H1VLC7_SPOFR</name>
<dbReference type="AlphaFoldDB" id="A0A2H1VLC7"/>
<sequence length="86" mass="9769">MTPRPVTTICRSHKELLRAGIEHATRCTAACYPATALETYTSVVESLDAIYWDDENDFGYDAFKLYASVFHNLGVHTRSDLLWKLT</sequence>
<gene>
    <name evidence="1" type="ORF">SFRICE_014609</name>
</gene>
<reference evidence="1" key="1">
    <citation type="submission" date="2016-07" db="EMBL/GenBank/DDBJ databases">
        <authorList>
            <person name="Bretaudeau A."/>
        </authorList>
    </citation>
    <scope>NUCLEOTIDE SEQUENCE</scope>
    <source>
        <strain evidence="1">Rice</strain>
        <tissue evidence="1">Whole body</tissue>
    </source>
</reference>
<accession>A0A2H1VLC7</accession>